<feature type="compositionally biased region" description="Low complexity" evidence="3">
    <location>
        <begin position="459"/>
        <end position="472"/>
    </location>
</feature>
<keyword evidence="4" id="KW-0472">Membrane</keyword>
<dbReference type="EMBL" id="HG675721">
    <property type="protein sequence ID" value="CDJ42498.1"/>
    <property type="molecule type" value="Genomic_DNA"/>
</dbReference>
<reference evidence="6" key="1">
    <citation type="submission" date="2013-10" db="EMBL/GenBank/DDBJ databases">
        <title>Genomic analysis of the causative agents of coccidiosis in chickens.</title>
        <authorList>
            <person name="Reid A.J."/>
            <person name="Blake D."/>
            <person name="Billington K."/>
            <person name="Browne H."/>
            <person name="Dunn M."/>
            <person name="Hung S."/>
            <person name="Kawahara F."/>
            <person name="Miranda-Saavedra D."/>
            <person name="Mourier T."/>
            <person name="Nagra H."/>
            <person name="Otto T.D."/>
            <person name="Rawlings N."/>
            <person name="Sanchez A."/>
            <person name="Sanders M."/>
            <person name="Subramaniam C."/>
            <person name="Tay Y."/>
            <person name="Dear P."/>
            <person name="Doerig C."/>
            <person name="Gruber A."/>
            <person name="Parkinson J."/>
            <person name="Shirley M."/>
            <person name="Wan K.L."/>
            <person name="Berriman M."/>
            <person name="Tomley F."/>
            <person name="Pain A."/>
        </authorList>
    </citation>
    <scope>NUCLEOTIDE SEQUENCE [LARGE SCALE GENOMIC DNA]</scope>
    <source>
        <strain evidence="6">Houghton</strain>
    </source>
</reference>
<feature type="transmembrane region" description="Helical" evidence="4">
    <location>
        <begin position="179"/>
        <end position="212"/>
    </location>
</feature>
<dbReference type="GeneID" id="25249262"/>
<dbReference type="RefSeq" id="XP_013233248.1">
    <property type="nucleotide sequence ID" value="XM_013377794.1"/>
</dbReference>
<dbReference type="OrthoDB" id="413467at2759"/>
<dbReference type="InterPro" id="IPR008152">
    <property type="entry name" value="Clathrin_a/b/g-adaptin_app_Ig"/>
</dbReference>
<name>U6KZZ8_EIMTE</name>
<feature type="domain" description="Clathrin adaptor alpha/beta/gamma-adaptin appendage Ig-like subdomain" evidence="5">
    <location>
        <begin position="263"/>
        <end position="357"/>
    </location>
</feature>
<sequence length="527" mass="56803">MAKEMWLKESERASKLADDLDIAERTIALHEEAILGSNAEQRRLQQELHGLQRLLFTAPAAVQAAATARPAALGGRADGHKSKAAASADRALSPGRCSTASSLPVGLAGDLHRGVRSNGRQLHRQQQQQDHLFSSSACVESVTDTIEEPLAAGESAAWRFAVGCFAATAVAAARGGTAAALPFLSLLLLLLLCSLVAGVTRVFIVWLLLLLLQQRGLGTDSSEMAAAGVATAAAPEESLCPMPHVAAARSMDTGFLPLLLTDSGVLLEDETLQIGVQKTIKGLSGRISIYFGNKRSSMLQQFCCELLLPANGGLLLQPEDPQRQLQYLKGREQVAHHLLLQCVEPFDYCPMMRVSFLMPDATPWRREVFIPLSLSRFVEGHQMGADDFYQLWNLQHFALNETACVLNLHPQLQGSMLSLVRRLQLGGALALCAAAGESNAQTLAVAGSMQRPSGNVLPQQQNEQQQQQQEEQQTRPVVRLVVLARLELGSGQQQGRARLVVRASDGVLSSAIRSEVYAQLARAPIAS</sequence>
<organism evidence="6 7">
    <name type="scientific">Eimeria tenella</name>
    <name type="common">Coccidian parasite</name>
    <dbReference type="NCBI Taxonomy" id="5802"/>
    <lineage>
        <taxon>Eukaryota</taxon>
        <taxon>Sar</taxon>
        <taxon>Alveolata</taxon>
        <taxon>Apicomplexa</taxon>
        <taxon>Conoidasida</taxon>
        <taxon>Coccidia</taxon>
        <taxon>Eucoccidiorida</taxon>
        <taxon>Eimeriorina</taxon>
        <taxon>Eimeriidae</taxon>
        <taxon>Eimeria</taxon>
    </lineage>
</organism>
<accession>U6KZZ8</accession>
<dbReference type="GO" id="GO:0016192">
    <property type="term" value="P:vesicle-mediated transport"/>
    <property type="evidence" value="ECO:0007669"/>
    <property type="project" value="InterPro"/>
</dbReference>
<evidence type="ECO:0000256" key="1">
    <source>
        <dbReference type="ARBA" id="ARBA00022448"/>
    </source>
</evidence>
<evidence type="ECO:0000256" key="3">
    <source>
        <dbReference type="SAM" id="MobiDB-lite"/>
    </source>
</evidence>
<evidence type="ECO:0000313" key="7">
    <source>
        <dbReference type="Proteomes" id="UP000030747"/>
    </source>
</evidence>
<feature type="region of interest" description="Disordered" evidence="3">
    <location>
        <begin position="450"/>
        <end position="472"/>
    </location>
</feature>
<keyword evidence="4" id="KW-0812">Transmembrane</keyword>
<dbReference type="SUPFAM" id="SSF49348">
    <property type="entry name" value="Clathrin adaptor appendage domain"/>
    <property type="match status" value="1"/>
</dbReference>
<dbReference type="Pfam" id="PF02883">
    <property type="entry name" value="Alpha_adaptinC2"/>
    <property type="match status" value="1"/>
</dbReference>
<dbReference type="InterPro" id="IPR013041">
    <property type="entry name" value="Clathrin_app_Ig-like_sf"/>
</dbReference>
<keyword evidence="7" id="KW-1185">Reference proteome</keyword>
<keyword evidence="1" id="KW-0813">Transport</keyword>
<gene>
    <name evidence="6" type="ORF">ETH_00000175</name>
</gene>
<proteinExistence type="predicted"/>
<evidence type="ECO:0000256" key="4">
    <source>
        <dbReference type="SAM" id="Phobius"/>
    </source>
</evidence>
<dbReference type="VEuPathDB" id="ToxoDB:ETH_00000175"/>
<evidence type="ECO:0000313" key="6">
    <source>
        <dbReference type="EMBL" id="CDJ42498.1"/>
    </source>
</evidence>
<dbReference type="Gene3D" id="2.60.40.1230">
    <property type="match status" value="1"/>
</dbReference>
<keyword evidence="4" id="KW-1133">Transmembrane helix</keyword>
<dbReference type="Proteomes" id="UP000030747">
    <property type="component" value="Unassembled WGS sequence"/>
</dbReference>
<dbReference type="VEuPathDB" id="ToxoDB:ETH2_1024900"/>
<evidence type="ECO:0000259" key="5">
    <source>
        <dbReference type="Pfam" id="PF02883"/>
    </source>
</evidence>
<keyword evidence="2" id="KW-0653">Protein transport</keyword>
<evidence type="ECO:0000256" key="2">
    <source>
        <dbReference type="ARBA" id="ARBA00022927"/>
    </source>
</evidence>
<dbReference type="Gene3D" id="3.30.310.10">
    <property type="entry name" value="TATA-Binding Protein"/>
    <property type="match status" value="1"/>
</dbReference>
<protein>
    <recommendedName>
        <fullName evidence="5">Clathrin adaptor alpha/beta/gamma-adaptin appendage Ig-like subdomain domain-containing protein</fullName>
    </recommendedName>
</protein>
<dbReference type="AlphaFoldDB" id="U6KZZ8"/>
<dbReference type="GO" id="GO:0006886">
    <property type="term" value="P:intracellular protein transport"/>
    <property type="evidence" value="ECO:0007669"/>
    <property type="project" value="InterPro"/>
</dbReference>
<dbReference type="InterPro" id="IPR012295">
    <property type="entry name" value="TBP_dom_sf"/>
</dbReference>
<reference evidence="6" key="2">
    <citation type="submission" date="2013-10" db="EMBL/GenBank/DDBJ databases">
        <authorList>
            <person name="Aslett M."/>
        </authorList>
    </citation>
    <scope>NUCLEOTIDE SEQUENCE [LARGE SCALE GENOMIC DNA]</scope>
    <source>
        <strain evidence="6">Houghton</strain>
    </source>
</reference>